<accession>A0A8J5Q6R9</accession>
<dbReference type="AlphaFoldDB" id="A0A8J5Q6R9"/>
<dbReference type="Pfam" id="PF00581">
    <property type="entry name" value="Rhodanese"/>
    <property type="match status" value="1"/>
</dbReference>
<dbReference type="RefSeq" id="XP_049262512.1">
    <property type="nucleotide sequence ID" value="XM_049408103.1"/>
</dbReference>
<dbReference type="Proteomes" id="UP000694255">
    <property type="component" value="Unassembled WGS sequence"/>
</dbReference>
<feature type="domain" description="Rhodanese" evidence="3">
    <location>
        <begin position="3"/>
        <end position="68"/>
    </location>
</feature>
<evidence type="ECO:0000256" key="2">
    <source>
        <dbReference type="RuleBase" id="RU000507"/>
    </source>
</evidence>
<proteinExistence type="predicted"/>
<evidence type="ECO:0000259" key="3">
    <source>
        <dbReference type="PROSITE" id="PS50206"/>
    </source>
</evidence>
<evidence type="ECO:0000313" key="4">
    <source>
        <dbReference type="EMBL" id="KAG7662279.1"/>
    </source>
</evidence>
<dbReference type="PANTHER" id="PTHR11364:SF27">
    <property type="entry name" value="SULFURTRANSFERASE"/>
    <property type="match status" value="1"/>
</dbReference>
<evidence type="ECO:0000313" key="5">
    <source>
        <dbReference type="Proteomes" id="UP000694255"/>
    </source>
</evidence>
<organism evidence="4 5">
    <name type="scientific">[Candida] subhashii</name>
    <dbReference type="NCBI Taxonomy" id="561895"/>
    <lineage>
        <taxon>Eukaryota</taxon>
        <taxon>Fungi</taxon>
        <taxon>Dikarya</taxon>
        <taxon>Ascomycota</taxon>
        <taxon>Saccharomycotina</taxon>
        <taxon>Pichiomycetes</taxon>
        <taxon>Debaryomycetaceae</taxon>
        <taxon>Spathaspora</taxon>
    </lineage>
</organism>
<comment type="caution">
    <text evidence="4">The sequence shown here is derived from an EMBL/GenBank/DDBJ whole genome shotgun (WGS) entry which is preliminary data.</text>
</comment>
<name>A0A8J5Q6R9_9ASCO</name>
<dbReference type="PROSITE" id="PS00683">
    <property type="entry name" value="RHODANESE_2"/>
    <property type="match status" value="1"/>
</dbReference>
<dbReference type="CDD" id="cd01449">
    <property type="entry name" value="TST_Repeat_2"/>
    <property type="match status" value="1"/>
</dbReference>
<evidence type="ECO:0000256" key="1">
    <source>
        <dbReference type="ARBA" id="ARBA00022679"/>
    </source>
</evidence>
<dbReference type="GO" id="GO:0004792">
    <property type="term" value="F:thiosulfate-cyanide sulfurtransferase activity"/>
    <property type="evidence" value="ECO:0007669"/>
    <property type="project" value="InterPro"/>
</dbReference>
<protein>
    <recommendedName>
        <fullName evidence="2">Sulfurtransferase</fullName>
    </recommendedName>
</protein>
<dbReference type="InterPro" id="IPR001307">
    <property type="entry name" value="Thiosulphate_STrfase_CS"/>
</dbReference>
<dbReference type="GO" id="GO:0005739">
    <property type="term" value="C:mitochondrion"/>
    <property type="evidence" value="ECO:0007669"/>
    <property type="project" value="TreeGrafter"/>
</dbReference>
<dbReference type="SMART" id="SM00450">
    <property type="entry name" value="RHOD"/>
    <property type="match status" value="1"/>
</dbReference>
<dbReference type="EMBL" id="JAGSYN010000181">
    <property type="protein sequence ID" value="KAG7662279.1"/>
    <property type="molecule type" value="Genomic_DNA"/>
</dbReference>
<dbReference type="InterPro" id="IPR045078">
    <property type="entry name" value="TST/MPST-like"/>
</dbReference>
<sequence>MFPPPQVWNSMMEELGIRNGDEVVIYDRSGVFSGCRVAFMFAVAGSQSGVGLLHTYSKYIEEGYELDKAPVESVRTGVKGDEVGGVGIRVDEEVWERNYRNWIIEYDEVLKFVKNGNVGREVLIFDARPNKRFTAEVNEPRPGIKSGHIPGSLSLPFSSVITDQGLFKTPEEIREVLKQDLGIGCSGKELVEKYKGGIIASCGSGVTACVIKFAIESALGVPVRVYDGSWSEYGHRTDEEFVETGPGIGKLSGLDSASGSDVKIDVDELLIKQREYLDSL</sequence>
<dbReference type="PANTHER" id="PTHR11364">
    <property type="entry name" value="THIOSULFATE SULFERTANSFERASE"/>
    <property type="match status" value="1"/>
</dbReference>
<keyword evidence="5" id="KW-1185">Reference proteome</keyword>
<gene>
    <name evidence="4" type="ORF">J8A68_004173</name>
</gene>
<keyword evidence="1 2" id="KW-0808">Transferase</keyword>
<feature type="domain" description="Rhodanese" evidence="3">
    <location>
        <begin position="118"/>
        <end position="242"/>
    </location>
</feature>
<dbReference type="GeneID" id="73470973"/>
<dbReference type="OrthoDB" id="270167at2759"/>
<reference evidence="4 5" key="1">
    <citation type="journal article" date="2021" name="DNA Res.">
        <title>Genome analysis of Candida subhashii reveals its hybrid nature and dual mitochondrial genome conformations.</title>
        <authorList>
            <person name="Mixao V."/>
            <person name="Hegedusova E."/>
            <person name="Saus E."/>
            <person name="Pryszcz L.P."/>
            <person name="Cillingova A."/>
            <person name="Nosek J."/>
            <person name="Gabaldon T."/>
        </authorList>
    </citation>
    <scope>NUCLEOTIDE SEQUENCE [LARGE SCALE GENOMIC DNA]</scope>
    <source>
        <strain evidence="4 5">CBS 10753</strain>
    </source>
</reference>
<dbReference type="PROSITE" id="PS50206">
    <property type="entry name" value="RHODANESE_3"/>
    <property type="match status" value="2"/>
</dbReference>
<dbReference type="InterPro" id="IPR001763">
    <property type="entry name" value="Rhodanese-like_dom"/>
</dbReference>